<proteinExistence type="predicted"/>
<keyword evidence="2" id="KW-1185">Reference proteome</keyword>
<evidence type="ECO:0000313" key="2">
    <source>
        <dbReference type="Proteomes" id="UP001054837"/>
    </source>
</evidence>
<comment type="caution">
    <text evidence="1">The sequence shown here is derived from an EMBL/GenBank/DDBJ whole genome shotgun (WGS) entry which is preliminary data.</text>
</comment>
<organism evidence="1 2">
    <name type="scientific">Caerostris darwini</name>
    <dbReference type="NCBI Taxonomy" id="1538125"/>
    <lineage>
        <taxon>Eukaryota</taxon>
        <taxon>Metazoa</taxon>
        <taxon>Ecdysozoa</taxon>
        <taxon>Arthropoda</taxon>
        <taxon>Chelicerata</taxon>
        <taxon>Arachnida</taxon>
        <taxon>Araneae</taxon>
        <taxon>Araneomorphae</taxon>
        <taxon>Entelegynae</taxon>
        <taxon>Araneoidea</taxon>
        <taxon>Araneidae</taxon>
        <taxon>Caerostris</taxon>
    </lineage>
</organism>
<gene>
    <name evidence="1" type="ORF">CDAR_208081</name>
</gene>
<evidence type="ECO:0000313" key="1">
    <source>
        <dbReference type="EMBL" id="GIY77248.1"/>
    </source>
</evidence>
<name>A0AAV4W4R7_9ARAC</name>
<dbReference type="AlphaFoldDB" id="A0AAV4W4R7"/>
<accession>A0AAV4W4R7</accession>
<reference evidence="1 2" key="1">
    <citation type="submission" date="2021-06" db="EMBL/GenBank/DDBJ databases">
        <title>Caerostris darwini draft genome.</title>
        <authorList>
            <person name="Kono N."/>
            <person name="Arakawa K."/>
        </authorList>
    </citation>
    <scope>NUCLEOTIDE SEQUENCE [LARGE SCALE GENOMIC DNA]</scope>
</reference>
<dbReference type="EMBL" id="BPLQ01014087">
    <property type="protein sequence ID" value="GIY77248.1"/>
    <property type="molecule type" value="Genomic_DNA"/>
</dbReference>
<protein>
    <submittedName>
        <fullName evidence="1">Uncharacterized protein</fullName>
    </submittedName>
</protein>
<dbReference type="Proteomes" id="UP001054837">
    <property type="component" value="Unassembled WGS sequence"/>
</dbReference>
<sequence length="111" mass="12496">MLLESFLKLGHFEQPFAPPFFCFEIVILSPSRHSVASKRSLASETIKAMLDHHFPVKVYPVEIHPATLDIKNLSNLEIERAISKNAPGVDKIPGEIIKEIYAANKSLRLIM</sequence>